<feature type="transmembrane region" description="Helical" evidence="6">
    <location>
        <begin position="27"/>
        <end position="46"/>
    </location>
</feature>
<comment type="subcellular location">
    <subcellularLocation>
        <location evidence="1">Membrane</location>
        <topology evidence="1">Multi-pass membrane protein</topology>
    </subcellularLocation>
</comment>
<keyword evidence="3 6" id="KW-0812">Transmembrane</keyword>
<protein>
    <submittedName>
        <fullName evidence="7">AI-2E family transporter</fullName>
    </submittedName>
</protein>
<dbReference type="PANTHER" id="PTHR21716:SF16">
    <property type="entry name" value="BLL1467 PROTEIN"/>
    <property type="match status" value="1"/>
</dbReference>
<evidence type="ECO:0000313" key="8">
    <source>
        <dbReference type="Proteomes" id="UP001108027"/>
    </source>
</evidence>
<keyword evidence="5 6" id="KW-0472">Membrane</keyword>
<evidence type="ECO:0000256" key="2">
    <source>
        <dbReference type="ARBA" id="ARBA00009773"/>
    </source>
</evidence>
<evidence type="ECO:0000256" key="5">
    <source>
        <dbReference type="ARBA" id="ARBA00023136"/>
    </source>
</evidence>
<feature type="transmembrane region" description="Helical" evidence="6">
    <location>
        <begin position="82"/>
        <end position="102"/>
    </location>
</feature>
<dbReference type="GO" id="GO:0016020">
    <property type="term" value="C:membrane"/>
    <property type="evidence" value="ECO:0007669"/>
    <property type="project" value="UniProtKB-SubCell"/>
</dbReference>
<evidence type="ECO:0000256" key="3">
    <source>
        <dbReference type="ARBA" id="ARBA00022692"/>
    </source>
</evidence>
<dbReference type="AlphaFoldDB" id="A0A9Q3UNJ5"/>
<dbReference type="EMBL" id="JAJGNA010000020">
    <property type="protein sequence ID" value="MCC4309685.1"/>
    <property type="molecule type" value="Genomic_DNA"/>
</dbReference>
<dbReference type="PANTHER" id="PTHR21716">
    <property type="entry name" value="TRANSMEMBRANE PROTEIN"/>
    <property type="match status" value="1"/>
</dbReference>
<dbReference type="Pfam" id="PF01594">
    <property type="entry name" value="AI-2E_transport"/>
    <property type="match status" value="1"/>
</dbReference>
<evidence type="ECO:0000256" key="1">
    <source>
        <dbReference type="ARBA" id="ARBA00004141"/>
    </source>
</evidence>
<organism evidence="7 8">
    <name type="scientific">Alloalcanivorax marinus</name>
    <dbReference type="NCBI Taxonomy" id="1177169"/>
    <lineage>
        <taxon>Bacteria</taxon>
        <taxon>Pseudomonadati</taxon>
        <taxon>Pseudomonadota</taxon>
        <taxon>Gammaproteobacteria</taxon>
        <taxon>Oceanospirillales</taxon>
        <taxon>Alcanivoracaceae</taxon>
        <taxon>Alloalcanivorax</taxon>
    </lineage>
</organism>
<evidence type="ECO:0000256" key="6">
    <source>
        <dbReference type="SAM" id="Phobius"/>
    </source>
</evidence>
<feature type="transmembrane region" description="Helical" evidence="6">
    <location>
        <begin position="223"/>
        <end position="248"/>
    </location>
</feature>
<evidence type="ECO:0000256" key="4">
    <source>
        <dbReference type="ARBA" id="ARBA00022989"/>
    </source>
</evidence>
<gene>
    <name evidence="7" type="ORF">LL252_14020</name>
</gene>
<feature type="transmembrane region" description="Helical" evidence="6">
    <location>
        <begin position="325"/>
        <end position="352"/>
    </location>
</feature>
<feature type="transmembrane region" description="Helical" evidence="6">
    <location>
        <begin position="288"/>
        <end position="305"/>
    </location>
</feature>
<dbReference type="GO" id="GO:0055085">
    <property type="term" value="P:transmembrane transport"/>
    <property type="evidence" value="ECO:0007669"/>
    <property type="project" value="TreeGrafter"/>
</dbReference>
<keyword evidence="4 6" id="KW-1133">Transmembrane helix</keyword>
<sequence>MTVAFMDDSQASDTLSEEETRKWVESVTVRSAMLTGIFILLVMYTLYAAATLFAPLVVAFLTSLIFTPLVRALRPLRIPPPVSAAAVVLLVFSIVVSALYGLSEPAMEWLDKAPRDLRQLELEFRELAAPMEKLRQAREQFELITAGNQSGGGQNKADVPWSPVDWMLSGTWSALYGIAISFILLYFMLASGDTFLRKLVRVIPQFENKRAAVETVREIQNSIAVYLGTITIINLCLAAAASLVLYLLDVPNPILFGVMVGLFNYAPYIGPVASLVVIALVSILEFNGLYEALLPAALILGLNVLEGQFITPTIAGHRLALSPVMVFLSILLWGWMWGVVGILIAVPLLVCIKLVCDNIESLSLVSEFMGR</sequence>
<dbReference type="RefSeq" id="WP_228234455.1">
    <property type="nucleotide sequence ID" value="NZ_JAJGNA010000020.1"/>
</dbReference>
<feature type="transmembrane region" description="Helical" evidence="6">
    <location>
        <begin position="254"/>
        <end position="281"/>
    </location>
</feature>
<comment type="similarity">
    <text evidence="2">Belongs to the autoinducer-2 exporter (AI-2E) (TC 2.A.86) family.</text>
</comment>
<feature type="transmembrane region" description="Helical" evidence="6">
    <location>
        <begin position="166"/>
        <end position="189"/>
    </location>
</feature>
<keyword evidence="8" id="KW-1185">Reference proteome</keyword>
<name>A0A9Q3UNJ5_9GAMM</name>
<dbReference type="InterPro" id="IPR002549">
    <property type="entry name" value="AI-2E-like"/>
</dbReference>
<proteinExistence type="inferred from homology"/>
<evidence type="ECO:0000313" key="7">
    <source>
        <dbReference type="EMBL" id="MCC4309685.1"/>
    </source>
</evidence>
<feature type="transmembrane region" description="Helical" evidence="6">
    <location>
        <begin position="52"/>
        <end position="70"/>
    </location>
</feature>
<accession>A0A9Q3UNJ5</accession>
<comment type="caution">
    <text evidence="7">The sequence shown here is derived from an EMBL/GenBank/DDBJ whole genome shotgun (WGS) entry which is preliminary data.</text>
</comment>
<dbReference type="Proteomes" id="UP001108027">
    <property type="component" value="Unassembled WGS sequence"/>
</dbReference>
<reference evidence="7" key="1">
    <citation type="submission" date="2021-10" db="EMBL/GenBank/DDBJ databases">
        <title>The diversity and Nitrogen Metabolism of Culturable Nitrate-Utilizing Bacteria Within the Oxygen Minimum Zone of the Changjiang (Yangtze River)Estuary.</title>
        <authorList>
            <person name="Zhang D."/>
            <person name="Zheng J."/>
            <person name="Liu S."/>
            <person name="He W."/>
        </authorList>
    </citation>
    <scope>NUCLEOTIDE SEQUENCE</scope>
    <source>
        <strain evidence="7">FXH-223</strain>
    </source>
</reference>